<dbReference type="GO" id="GO:0005737">
    <property type="term" value="C:cytoplasm"/>
    <property type="evidence" value="ECO:0007669"/>
    <property type="project" value="TreeGrafter"/>
</dbReference>
<dbReference type="Gene3D" id="3.40.50.1360">
    <property type="match status" value="1"/>
</dbReference>
<feature type="domain" description="Glucosamine/galactosamine-6-phosphate isomerase" evidence="1">
    <location>
        <begin position="20"/>
        <end position="244"/>
    </location>
</feature>
<dbReference type="PANTHER" id="PTHR11280">
    <property type="entry name" value="GLUCOSAMINE-6-PHOSPHATE ISOMERASE"/>
    <property type="match status" value="1"/>
</dbReference>
<reference evidence="2 3" key="1">
    <citation type="submission" date="2018-04" db="EMBL/GenBank/DDBJ databases">
        <title>Pedobacter chongqingensis sp. nov., isolated from a rottenly hemp rope.</title>
        <authorList>
            <person name="Cai Y."/>
        </authorList>
    </citation>
    <scope>NUCLEOTIDE SEQUENCE [LARGE SCALE GENOMIC DNA]</scope>
    <source>
        <strain evidence="2 3">FJ4-8</strain>
    </source>
</reference>
<dbReference type="CDD" id="cd01399">
    <property type="entry name" value="GlcN6P_deaminase"/>
    <property type="match status" value="1"/>
</dbReference>
<protein>
    <submittedName>
        <fullName evidence="2">Glucosamine-6-phosphate deaminase</fullName>
    </submittedName>
</protein>
<sequence length="264" mass="29202">MTEPLKEFTIGPLKIHVYETRADMGRAAYEHYKQRVQALLARKSLIRSVFAAAHSQADFLAALAADTEIDFSRIEAFHMDEYIGLGKDAPQNFGNFLKKALFGSQPFGGVNYVRPDAVDVEAECERYEKLLRAAPLDIVCLGIGENGHLAFNDPHEARFDEEKWVRITTLDDVCRQQQVNDGEFAAIDEVPRSALTLTIPALMACDTVIGIVPSARKARAVFDALYGPVSESCPASVLRTHKDATLFLDKDAAELLTNQPECSL</sequence>
<evidence type="ECO:0000313" key="2">
    <source>
        <dbReference type="EMBL" id="PWG81462.1"/>
    </source>
</evidence>
<name>A0A2U2PJM9_9SPHI</name>
<dbReference type="PANTHER" id="PTHR11280:SF6">
    <property type="entry name" value="GLUCOSAMINE-6-PHOSPHATE ISOMERASE NAGB"/>
    <property type="match status" value="1"/>
</dbReference>
<dbReference type="OrthoDB" id="9791139at2"/>
<dbReference type="GO" id="GO:0005975">
    <property type="term" value="P:carbohydrate metabolic process"/>
    <property type="evidence" value="ECO:0007669"/>
    <property type="project" value="InterPro"/>
</dbReference>
<evidence type="ECO:0000259" key="1">
    <source>
        <dbReference type="Pfam" id="PF01182"/>
    </source>
</evidence>
<dbReference type="Pfam" id="PF01182">
    <property type="entry name" value="Glucosamine_iso"/>
    <property type="match status" value="1"/>
</dbReference>
<dbReference type="RefSeq" id="WP_109414946.1">
    <property type="nucleotide sequence ID" value="NZ_QEAS01000004.1"/>
</dbReference>
<dbReference type="EMBL" id="QEAS01000004">
    <property type="protein sequence ID" value="PWG81462.1"/>
    <property type="molecule type" value="Genomic_DNA"/>
</dbReference>
<dbReference type="GO" id="GO:0006043">
    <property type="term" value="P:glucosamine catabolic process"/>
    <property type="evidence" value="ECO:0007669"/>
    <property type="project" value="TreeGrafter"/>
</dbReference>
<dbReference type="SUPFAM" id="SSF100950">
    <property type="entry name" value="NagB/RpiA/CoA transferase-like"/>
    <property type="match status" value="1"/>
</dbReference>
<keyword evidence="3" id="KW-1185">Reference proteome</keyword>
<dbReference type="InterPro" id="IPR004547">
    <property type="entry name" value="Glucosamine6P_isomerase"/>
</dbReference>
<dbReference type="InterPro" id="IPR006148">
    <property type="entry name" value="Glc/Gal-6P_isomerase"/>
</dbReference>
<dbReference type="GO" id="GO:0042802">
    <property type="term" value="F:identical protein binding"/>
    <property type="evidence" value="ECO:0007669"/>
    <property type="project" value="TreeGrafter"/>
</dbReference>
<proteinExistence type="predicted"/>
<dbReference type="InterPro" id="IPR037171">
    <property type="entry name" value="NagB/RpiA_transferase-like"/>
</dbReference>
<dbReference type="AlphaFoldDB" id="A0A2U2PJM9"/>
<dbReference type="Proteomes" id="UP000245647">
    <property type="component" value="Unassembled WGS sequence"/>
</dbReference>
<gene>
    <name evidence="2" type="ORF">DDR33_06415</name>
</gene>
<accession>A0A2U2PJM9</accession>
<dbReference type="GO" id="GO:0019262">
    <property type="term" value="P:N-acetylneuraminate catabolic process"/>
    <property type="evidence" value="ECO:0007669"/>
    <property type="project" value="TreeGrafter"/>
</dbReference>
<dbReference type="GO" id="GO:0006046">
    <property type="term" value="P:N-acetylglucosamine catabolic process"/>
    <property type="evidence" value="ECO:0007669"/>
    <property type="project" value="TreeGrafter"/>
</dbReference>
<evidence type="ECO:0000313" key="3">
    <source>
        <dbReference type="Proteomes" id="UP000245647"/>
    </source>
</evidence>
<organism evidence="2 3">
    <name type="scientific">Pararcticibacter amylolyticus</name>
    <dbReference type="NCBI Taxonomy" id="2173175"/>
    <lineage>
        <taxon>Bacteria</taxon>
        <taxon>Pseudomonadati</taxon>
        <taxon>Bacteroidota</taxon>
        <taxon>Sphingobacteriia</taxon>
        <taxon>Sphingobacteriales</taxon>
        <taxon>Sphingobacteriaceae</taxon>
        <taxon>Pararcticibacter</taxon>
    </lineage>
</organism>
<dbReference type="GO" id="GO:0004342">
    <property type="term" value="F:glucosamine-6-phosphate deaminase activity"/>
    <property type="evidence" value="ECO:0007669"/>
    <property type="project" value="InterPro"/>
</dbReference>
<comment type="caution">
    <text evidence="2">The sequence shown here is derived from an EMBL/GenBank/DDBJ whole genome shotgun (WGS) entry which is preliminary data.</text>
</comment>